<name>A0ABW2Z3B6_9SPHI</name>
<reference evidence="8" key="1">
    <citation type="journal article" date="2019" name="Int. J. Syst. Evol. Microbiol.">
        <title>The Global Catalogue of Microorganisms (GCM) 10K type strain sequencing project: providing services to taxonomists for standard genome sequencing and annotation.</title>
        <authorList>
            <consortium name="The Broad Institute Genomics Platform"/>
            <consortium name="The Broad Institute Genome Sequencing Center for Infectious Disease"/>
            <person name="Wu L."/>
            <person name="Ma J."/>
        </authorList>
    </citation>
    <scope>NUCLEOTIDE SEQUENCE [LARGE SCALE GENOMIC DNA]</scope>
    <source>
        <strain evidence="8">CCUG 63418</strain>
    </source>
</reference>
<proteinExistence type="predicted"/>
<dbReference type="PANTHER" id="PTHR43547:SF2">
    <property type="entry name" value="HYBRID SIGNAL TRANSDUCTION HISTIDINE KINASE C"/>
    <property type="match status" value="1"/>
</dbReference>
<evidence type="ECO:0000256" key="1">
    <source>
        <dbReference type="ARBA" id="ARBA00000085"/>
    </source>
</evidence>
<protein>
    <recommendedName>
        <fullName evidence="2">histidine kinase</fullName>
        <ecNumber evidence="2">2.7.13.3</ecNumber>
    </recommendedName>
</protein>
<dbReference type="InterPro" id="IPR004358">
    <property type="entry name" value="Sig_transdc_His_kin-like_C"/>
</dbReference>
<dbReference type="SUPFAM" id="SSF55874">
    <property type="entry name" value="ATPase domain of HSP90 chaperone/DNA topoisomerase II/histidine kinase"/>
    <property type="match status" value="1"/>
</dbReference>
<comment type="caution">
    <text evidence="7">The sequence shown here is derived from an EMBL/GenBank/DDBJ whole genome shotgun (WGS) entry which is preliminary data.</text>
</comment>
<keyword evidence="4" id="KW-0802">TPR repeat</keyword>
<dbReference type="PROSITE" id="PS50005">
    <property type="entry name" value="TPR"/>
    <property type="match status" value="2"/>
</dbReference>
<dbReference type="SUPFAM" id="SSF47384">
    <property type="entry name" value="Homodimeric domain of signal transducing histidine kinase"/>
    <property type="match status" value="1"/>
</dbReference>
<feature type="transmembrane region" description="Helical" evidence="5">
    <location>
        <begin position="436"/>
        <end position="453"/>
    </location>
</feature>
<dbReference type="Gene3D" id="1.25.40.10">
    <property type="entry name" value="Tetratricopeptide repeat domain"/>
    <property type="match status" value="2"/>
</dbReference>
<dbReference type="SMART" id="SM00028">
    <property type="entry name" value="TPR"/>
    <property type="match status" value="6"/>
</dbReference>
<evidence type="ECO:0000256" key="5">
    <source>
        <dbReference type="SAM" id="Phobius"/>
    </source>
</evidence>
<comment type="catalytic activity">
    <reaction evidence="1">
        <text>ATP + protein L-histidine = ADP + protein N-phospho-L-histidine.</text>
        <dbReference type="EC" id="2.7.13.3"/>
    </reaction>
</comment>
<dbReference type="PRINTS" id="PR00344">
    <property type="entry name" value="BCTRLSENSOR"/>
</dbReference>
<dbReference type="Gene3D" id="1.10.287.130">
    <property type="match status" value="1"/>
</dbReference>
<organism evidence="7 8">
    <name type="scientific">Mucilaginibacter calamicampi</name>
    <dbReference type="NCBI Taxonomy" id="1302352"/>
    <lineage>
        <taxon>Bacteria</taxon>
        <taxon>Pseudomonadati</taxon>
        <taxon>Bacteroidota</taxon>
        <taxon>Sphingobacteriia</taxon>
        <taxon>Sphingobacteriales</taxon>
        <taxon>Sphingobacteriaceae</taxon>
        <taxon>Mucilaginibacter</taxon>
    </lineage>
</organism>
<evidence type="ECO:0000313" key="8">
    <source>
        <dbReference type="Proteomes" id="UP001596958"/>
    </source>
</evidence>
<feature type="repeat" description="TPR" evidence="4">
    <location>
        <begin position="155"/>
        <end position="188"/>
    </location>
</feature>
<dbReference type="PANTHER" id="PTHR43547">
    <property type="entry name" value="TWO-COMPONENT HISTIDINE KINASE"/>
    <property type="match status" value="1"/>
</dbReference>
<dbReference type="SUPFAM" id="SSF48452">
    <property type="entry name" value="TPR-like"/>
    <property type="match status" value="2"/>
</dbReference>
<keyword evidence="5" id="KW-1133">Transmembrane helix</keyword>
<dbReference type="InterPro" id="IPR011990">
    <property type="entry name" value="TPR-like_helical_dom_sf"/>
</dbReference>
<dbReference type="InterPro" id="IPR036890">
    <property type="entry name" value="HATPase_C_sf"/>
</dbReference>
<dbReference type="Pfam" id="PF02518">
    <property type="entry name" value="HATPase_c"/>
    <property type="match status" value="1"/>
</dbReference>
<dbReference type="InterPro" id="IPR003594">
    <property type="entry name" value="HATPase_dom"/>
</dbReference>
<dbReference type="CDD" id="cd00082">
    <property type="entry name" value="HisKA"/>
    <property type="match status" value="1"/>
</dbReference>
<dbReference type="InterPro" id="IPR003661">
    <property type="entry name" value="HisK_dim/P_dom"/>
</dbReference>
<dbReference type="PROSITE" id="PS50109">
    <property type="entry name" value="HIS_KIN"/>
    <property type="match status" value="1"/>
</dbReference>
<feature type="repeat" description="TPR" evidence="4">
    <location>
        <begin position="115"/>
        <end position="148"/>
    </location>
</feature>
<gene>
    <name evidence="7" type="ORF">ACFQZS_13930</name>
</gene>
<feature type="domain" description="Histidine kinase" evidence="6">
    <location>
        <begin position="500"/>
        <end position="715"/>
    </location>
</feature>
<keyword evidence="5" id="KW-0472">Membrane</keyword>
<accession>A0ABW2Z3B6</accession>
<keyword evidence="3" id="KW-0597">Phosphoprotein</keyword>
<dbReference type="InterPro" id="IPR019734">
    <property type="entry name" value="TPR_rpt"/>
</dbReference>
<evidence type="ECO:0000259" key="6">
    <source>
        <dbReference type="PROSITE" id="PS50109"/>
    </source>
</evidence>
<evidence type="ECO:0000313" key="7">
    <source>
        <dbReference type="EMBL" id="MFD0751246.1"/>
    </source>
</evidence>
<dbReference type="InterPro" id="IPR036097">
    <property type="entry name" value="HisK_dim/P_sf"/>
</dbReference>
<dbReference type="EC" id="2.7.13.3" evidence="2"/>
<dbReference type="Proteomes" id="UP001596958">
    <property type="component" value="Unassembled WGS sequence"/>
</dbReference>
<dbReference type="CDD" id="cd00075">
    <property type="entry name" value="HATPase"/>
    <property type="match status" value="1"/>
</dbReference>
<dbReference type="SMART" id="SM00387">
    <property type="entry name" value="HATPase_c"/>
    <property type="match status" value="1"/>
</dbReference>
<dbReference type="RefSeq" id="WP_377101232.1">
    <property type="nucleotide sequence ID" value="NZ_JBHTHU010000018.1"/>
</dbReference>
<evidence type="ECO:0000256" key="4">
    <source>
        <dbReference type="PROSITE-ProRule" id="PRU00339"/>
    </source>
</evidence>
<dbReference type="EMBL" id="JBHTHU010000018">
    <property type="protein sequence ID" value="MFD0751246.1"/>
    <property type="molecule type" value="Genomic_DNA"/>
</dbReference>
<dbReference type="InterPro" id="IPR005467">
    <property type="entry name" value="His_kinase_dom"/>
</dbReference>
<dbReference type="Pfam" id="PF13424">
    <property type="entry name" value="TPR_12"/>
    <property type="match status" value="2"/>
</dbReference>
<evidence type="ECO:0000256" key="2">
    <source>
        <dbReference type="ARBA" id="ARBA00012438"/>
    </source>
</evidence>
<sequence>MCSALSAHPLNGVTDSLKKLISNKLRNNAGVDTTTIRRINTLAYEFYESHPDSTRYYGELEIKLARKINDIQGVADGSVQVASVSAFRGDYKTSERLYKNALDIYIQINHKHGLYNSYTGLGSIADYLGNYDKAIQLYNQALQISSKAGNEADEAECYNLIGITYDNKGDYSRALDNYFKSLIINIKQKDDLSAADKYCNIGVIMHELALNAKALDYYGKARDIWYKLDDKQGLSAIYQNIGEVLLDQGKYDAALRNFRYAEAGYTAVDDHDGLSLIYYDLGLFKLRTDQTDSALYYLHLSLKSANQSRIKYNVANAYLGLATIYNSRKNFSEAYKYAVNAQTTASTIGIKGVKVDAIKEVSTALAGLRRFKDAYEQMLLYSALRSRLKHNESIHKIASYNIEIEFAKKQKQIIDRQQKKEAAFKKKIALQKGVNVAYVAIIIVIATLAIIYYRGRRRQKAINALLQEKNNEILLHQEDIQNQSVKLNELNLLKDRLIGVLAHDLRAPISTLRGLFNLMIDKSITHTEFVEMTPTVFNKLEHTSDFLDTLLFWINSQVDTTDANIKAFKILEVVHKELTHLEDKIAQKDLDIKVTIDTDVTAFADPNSIRIVIHNFLTNAIKFSNRGGVIEISAFEKNNGMFFCIKDNGIGMSEEHLANLFKSRVSSLQGTENESGTGMGLLFCKDLIEKYGGKIWVESELDIGTKLCFDLPMHP</sequence>
<keyword evidence="5" id="KW-0812">Transmembrane</keyword>
<evidence type="ECO:0000256" key="3">
    <source>
        <dbReference type="ARBA" id="ARBA00022553"/>
    </source>
</evidence>
<keyword evidence="8" id="KW-1185">Reference proteome</keyword>
<dbReference type="Gene3D" id="3.30.565.10">
    <property type="entry name" value="Histidine kinase-like ATPase, C-terminal domain"/>
    <property type="match status" value="1"/>
</dbReference>